<comment type="caution">
    <text evidence="8">The sequence shown here is derived from an EMBL/GenBank/DDBJ whole genome shotgun (WGS) entry which is preliminary data.</text>
</comment>
<dbReference type="AlphaFoldDB" id="A0A1C3EG78"/>
<keyword evidence="2 5" id="KW-0378">Hydrolase</keyword>
<name>A0A1C3EG78_9GAMM</name>
<dbReference type="Pfam" id="PF00089">
    <property type="entry name" value="Trypsin"/>
    <property type="match status" value="1"/>
</dbReference>
<dbReference type="PANTHER" id="PTHR24252:SF7">
    <property type="entry name" value="HYALIN"/>
    <property type="match status" value="1"/>
</dbReference>
<dbReference type="GO" id="GO:0006508">
    <property type="term" value="P:proteolysis"/>
    <property type="evidence" value="ECO:0007669"/>
    <property type="project" value="UniProtKB-KW"/>
</dbReference>
<gene>
    <name evidence="8" type="ORF">A8L45_13625</name>
</gene>
<dbReference type="EMBL" id="LYBM01000025">
    <property type="protein sequence ID" value="ODA32230.1"/>
    <property type="molecule type" value="Genomic_DNA"/>
</dbReference>
<evidence type="ECO:0000313" key="9">
    <source>
        <dbReference type="Proteomes" id="UP000094936"/>
    </source>
</evidence>
<dbReference type="PROSITE" id="PS00135">
    <property type="entry name" value="TRYPSIN_SER"/>
    <property type="match status" value="1"/>
</dbReference>
<dbReference type="InterPro" id="IPR033116">
    <property type="entry name" value="TRYPSIN_SER"/>
</dbReference>
<keyword evidence="3 5" id="KW-0720">Serine protease</keyword>
<dbReference type="InterPro" id="IPR001314">
    <property type="entry name" value="Peptidase_S1A"/>
</dbReference>
<feature type="domain" description="Peptidase S1" evidence="7">
    <location>
        <begin position="33"/>
        <end position="271"/>
    </location>
</feature>
<feature type="transmembrane region" description="Helical" evidence="6">
    <location>
        <begin position="498"/>
        <end position="515"/>
    </location>
</feature>
<organism evidence="8 9">
    <name type="scientific">Veronia pacifica</name>
    <dbReference type="NCBI Taxonomy" id="1080227"/>
    <lineage>
        <taxon>Bacteria</taxon>
        <taxon>Pseudomonadati</taxon>
        <taxon>Pseudomonadota</taxon>
        <taxon>Gammaproteobacteria</taxon>
        <taxon>Vibrionales</taxon>
        <taxon>Vibrionaceae</taxon>
        <taxon>Veronia</taxon>
    </lineage>
</organism>
<dbReference type="Gene3D" id="2.40.10.10">
    <property type="entry name" value="Trypsin-like serine proteases"/>
    <property type="match status" value="1"/>
</dbReference>
<dbReference type="InterPro" id="IPR043504">
    <property type="entry name" value="Peptidase_S1_PA_chymotrypsin"/>
</dbReference>
<dbReference type="InterPro" id="IPR001254">
    <property type="entry name" value="Trypsin_dom"/>
</dbReference>
<dbReference type="SMART" id="SM00020">
    <property type="entry name" value="Tryp_SPc"/>
    <property type="match status" value="1"/>
</dbReference>
<protein>
    <recommendedName>
        <fullName evidence="7">Peptidase S1 domain-containing protein</fullName>
    </recommendedName>
</protein>
<dbReference type="OrthoDB" id="9813836at2"/>
<dbReference type="CDD" id="cd00190">
    <property type="entry name" value="Tryp_SPc"/>
    <property type="match status" value="1"/>
</dbReference>
<evidence type="ECO:0000313" key="8">
    <source>
        <dbReference type="EMBL" id="ODA32230.1"/>
    </source>
</evidence>
<keyword evidence="6" id="KW-0472">Membrane</keyword>
<dbReference type="FunFam" id="2.40.10.10:FF:000036">
    <property type="entry name" value="Trypsin beta"/>
    <property type="match status" value="1"/>
</dbReference>
<dbReference type="RefSeq" id="WP_068903185.1">
    <property type="nucleotide sequence ID" value="NZ_JBHUIF010000016.1"/>
</dbReference>
<evidence type="ECO:0000256" key="5">
    <source>
        <dbReference type="RuleBase" id="RU363034"/>
    </source>
</evidence>
<keyword evidence="6" id="KW-0812">Transmembrane</keyword>
<evidence type="ECO:0000259" key="7">
    <source>
        <dbReference type="PROSITE" id="PS50240"/>
    </source>
</evidence>
<proteinExistence type="predicted"/>
<dbReference type="PRINTS" id="PR00722">
    <property type="entry name" value="CHYMOTRYPSIN"/>
</dbReference>
<keyword evidence="4" id="KW-1015">Disulfide bond</keyword>
<dbReference type="SUPFAM" id="SSF50494">
    <property type="entry name" value="Trypsin-like serine proteases"/>
    <property type="match status" value="1"/>
</dbReference>
<dbReference type="Proteomes" id="UP000094936">
    <property type="component" value="Unassembled WGS sequence"/>
</dbReference>
<dbReference type="InterPro" id="IPR018114">
    <property type="entry name" value="TRYPSIN_HIS"/>
</dbReference>
<accession>A0A1C3EG78</accession>
<dbReference type="FunFam" id="2.40.10.10:FF:000068">
    <property type="entry name" value="transmembrane protease serine 2"/>
    <property type="match status" value="1"/>
</dbReference>
<keyword evidence="6" id="KW-1133">Transmembrane helix</keyword>
<dbReference type="PROSITE" id="PS00134">
    <property type="entry name" value="TRYPSIN_HIS"/>
    <property type="match status" value="1"/>
</dbReference>
<dbReference type="InterPro" id="IPR009003">
    <property type="entry name" value="Peptidase_S1_PA"/>
</dbReference>
<sequence>MIFRKFDSAFFAFSFLILILISGTVQSNADVRVIGGKDADKEKYPFIAHLSTPEYSSEPFCGATYIGGKKVLTAAHCVVAADYDDTFLEVLMITIGDYDVTKKETEKQFSVERIVIHPGYDSQTLANDIAIIFLEKEPVGIDEASLPKMNMKNVFNSKTVLTVAGWGVTDEGNVSDILQEVDVNFVSDKLCRTSYEDYLMTGKTICAGDIIWGGIDACQGDSGGPLFYTDLDGTLVQTGIVSWGIGCALAEYPGVYANTGAHLSFIESPDKFLDGQITFVSDDTKSPNVPLGLVKYPITLQNTSDSVANVTSLYIDDGQLLTNPCKQALEPNQSCTIDTTLQVKTGRTIYEATAYTETASAPSYLPIDITGIGKDNVDNEDFASLKLPSVIVPLGKNPWSISDGQMKAVPSAGDGYSMTMLDKFPKGTLSFTAKNNTAFAGLFIYVNQKEVISYFTGEKNINLKLDQESNFVEFYYEGLPANENFGETVAVRDMKFKAGNIGLLSFVILIFFAYNRKIRNL</sequence>
<evidence type="ECO:0000256" key="4">
    <source>
        <dbReference type="ARBA" id="ARBA00023157"/>
    </source>
</evidence>
<reference evidence="8 9" key="1">
    <citation type="submission" date="2016-05" db="EMBL/GenBank/DDBJ databases">
        <title>Genomic Taxonomy of the Vibrionaceae.</title>
        <authorList>
            <person name="Gomez-Gil B."/>
            <person name="Enciso-Ibarra J."/>
        </authorList>
    </citation>
    <scope>NUCLEOTIDE SEQUENCE [LARGE SCALE GENOMIC DNA]</scope>
    <source>
        <strain evidence="8 9">CAIM 1920</strain>
    </source>
</reference>
<dbReference type="GO" id="GO:0004252">
    <property type="term" value="F:serine-type endopeptidase activity"/>
    <property type="evidence" value="ECO:0007669"/>
    <property type="project" value="InterPro"/>
</dbReference>
<dbReference type="PROSITE" id="PS50240">
    <property type="entry name" value="TRYPSIN_DOM"/>
    <property type="match status" value="1"/>
</dbReference>
<evidence type="ECO:0000256" key="1">
    <source>
        <dbReference type="ARBA" id="ARBA00022670"/>
    </source>
</evidence>
<evidence type="ECO:0000256" key="6">
    <source>
        <dbReference type="SAM" id="Phobius"/>
    </source>
</evidence>
<dbReference type="STRING" id="1080227.A8L45_13625"/>
<keyword evidence="1 5" id="KW-0645">Protease</keyword>
<keyword evidence="9" id="KW-1185">Reference proteome</keyword>
<evidence type="ECO:0000256" key="3">
    <source>
        <dbReference type="ARBA" id="ARBA00022825"/>
    </source>
</evidence>
<evidence type="ECO:0000256" key="2">
    <source>
        <dbReference type="ARBA" id="ARBA00022801"/>
    </source>
</evidence>
<dbReference type="PANTHER" id="PTHR24252">
    <property type="entry name" value="ACROSIN-RELATED"/>
    <property type="match status" value="1"/>
</dbReference>